<dbReference type="EMBL" id="AE001437">
    <property type="protein sequence ID" value="AAK79145.1"/>
    <property type="molecule type" value="Genomic_DNA"/>
</dbReference>
<dbReference type="STRING" id="272562.CA_C1173"/>
<accession>Q97JV0</accession>
<dbReference type="GeneID" id="44997683"/>
<dbReference type="RefSeq" id="WP_010964486.1">
    <property type="nucleotide sequence ID" value="NC_003030.1"/>
</dbReference>
<dbReference type="AlphaFoldDB" id="Q97JV0"/>
<keyword evidence="2" id="KW-1185">Reference proteome</keyword>
<protein>
    <submittedName>
        <fullName evidence="1">Uncharacterized protein</fullName>
    </submittedName>
</protein>
<name>Q97JV0_CLOAB</name>
<evidence type="ECO:0000313" key="1">
    <source>
        <dbReference type="EMBL" id="AAK79145.1"/>
    </source>
</evidence>
<gene>
    <name evidence="1" type="ordered locus">CA_C1173</name>
</gene>
<dbReference type="Proteomes" id="UP000000814">
    <property type="component" value="Chromosome"/>
</dbReference>
<dbReference type="KEGG" id="cac:CA_C1173"/>
<proteinExistence type="predicted"/>
<sequence>MKNETKAKAKLDLFKKVKEYILSKGENIDGDRFYMIPISYGYVVLYINEWDWQVGIYQYGEKQNEKISNPINVNLQDSKDIEFCKSAIEEILELAKMAVFTEDEKKRYDYYERKIEMGIIPNKEIINKCYLYTFTTNREVSALF</sequence>
<evidence type="ECO:0000313" key="2">
    <source>
        <dbReference type="Proteomes" id="UP000000814"/>
    </source>
</evidence>
<organism evidence="1 2">
    <name type="scientific">Clostridium acetobutylicum (strain ATCC 824 / DSM 792 / JCM 1419 / IAM 19013 / LMG 5710 / NBRC 13948 / NRRL B-527 / VKM B-1787 / 2291 / W)</name>
    <dbReference type="NCBI Taxonomy" id="272562"/>
    <lineage>
        <taxon>Bacteria</taxon>
        <taxon>Bacillati</taxon>
        <taxon>Bacillota</taxon>
        <taxon>Clostridia</taxon>
        <taxon>Eubacteriales</taxon>
        <taxon>Clostridiaceae</taxon>
        <taxon>Clostridium</taxon>
    </lineage>
</organism>
<reference evidence="1 2" key="1">
    <citation type="journal article" date="2001" name="J. Bacteriol.">
        <title>Genome sequence and comparative analysis of the solvent-producing bacterium Clostridium acetobutylicum.</title>
        <authorList>
            <person name="Nolling J."/>
            <person name="Breton G."/>
            <person name="Omelchenko M.V."/>
            <person name="Makarova K.S."/>
            <person name="Zeng Q."/>
            <person name="Gibson R."/>
            <person name="Lee H.M."/>
            <person name="Dubois J."/>
            <person name="Qiu D."/>
            <person name="Hitti J."/>
            <person name="Wolf Y.I."/>
            <person name="Tatusov R.L."/>
            <person name="Sabathe F."/>
            <person name="Doucette-Stamm L."/>
            <person name="Soucaille P."/>
            <person name="Daly M.J."/>
            <person name="Bennett G.N."/>
            <person name="Koonin E.V."/>
            <person name="Smith D.R."/>
        </authorList>
    </citation>
    <scope>NUCLEOTIDE SEQUENCE [LARGE SCALE GENOMIC DNA]</scope>
    <source>
        <strain evidence="2">ATCC 824 / DSM 792 / JCM 1419 / LMG 5710 / VKM B-1787</strain>
    </source>
</reference>
<dbReference type="HOGENOM" id="CLU_1793070_0_0_9"/>
<dbReference type="PATRIC" id="fig|272562.8.peg.1378"/>
<dbReference type="PIR" id="F97044">
    <property type="entry name" value="F97044"/>
</dbReference>